<proteinExistence type="predicted"/>
<accession>A0ABR6Y659</accession>
<keyword evidence="3" id="KW-1185">Reference proteome</keyword>
<sequence length="59" mass="6794">MLPNENLLAIPVGPTEIMVDKFLPYVNSITQLTQELWPMLVFLFVAGFIALKRFRQTLD</sequence>
<name>A0ABR6Y659_9BURK</name>
<evidence type="ECO:0000313" key="2">
    <source>
        <dbReference type="EMBL" id="MBC3872099.1"/>
    </source>
</evidence>
<dbReference type="RefSeq" id="WP_186940112.1">
    <property type="nucleotide sequence ID" value="NZ_JACOGA010000001.1"/>
</dbReference>
<keyword evidence="1" id="KW-0812">Transmembrane</keyword>
<gene>
    <name evidence="2" type="ORF">H8K55_00750</name>
</gene>
<comment type="caution">
    <text evidence="2">The sequence shown here is derived from an EMBL/GenBank/DDBJ whole genome shotgun (WGS) entry which is preliminary data.</text>
</comment>
<dbReference type="EMBL" id="JACOGA010000001">
    <property type="protein sequence ID" value="MBC3872099.1"/>
    <property type="molecule type" value="Genomic_DNA"/>
</dbReference>
<keyword evidence="1" id="KW-1133">Transmembrane helix</keyword>
<protein>
    <recommendedName>
        <fullName evidence="4">ABC-2 type transport system permease protein</fullName>
    </recommendedName>
</protein>
<reference evidence="2 3" key="1">
    <citation type="submission" date="2020-08" db="EMBL/GenBank/DDBJ databases">
        <title>Novel species isolated from subtropical streams in China.</title>
        <authorList>
            <person name="Lu H."/>
        </authorList>
    </citation>
    <scope>NUCLEOTIDE SEQUENCE [LARGE SCALE GENOMIC DNA]</scope>
    <source>
        <strain evidence="2 3">LX15W</strain>
    </source>
</reference>
<evidence type="ECO:0008006" key="4">
    <source>
        <dbReference type="Google" id="ProtNLM"/>
    </source>
</evidence>
<keyword evidence="1" id="KW-0472">Membrane</keyword>
<organism evidence="2 3">
    <name type="scientific">Undibacterium flavidum</name>
    <dbReference type="NCBI Taxonomy" id="2762297"/>
    <lineage>
        <taxon>Bacteria</taxon>
        <taxon>Pseudomonadati</taxon>
        <taxon>Pseudomonadota</taxon>
        <taxon>Betaproteobacteria</taxon>
        <taxon>Burkholderiales</taxon>
        <taxon>Oxalobacteraceae</taxon>
        <taxon>Undibacterium</taxon>
    </lineage>
</organism>
<evidence type="ECO:0000256" key="1">
    <source>
        <dbReference type="SAM" id="Phobius"/>
    </source>
</evidence>
<dbReference type="Proteomes" id="UP000624279">
    <property type="component" value="Unassembled WGS sequence"/>
</dbReference>
<evidence type="ECO:0000313" key="3">
    <source>
        <dbReference type="Proteomes" id="UP000624279"/>
    </source>
</evidence>
<feature type="transmembrane region" description="Helical" evidence="1">
    <location>
        <begin position="36"/>
        <end position="54"/>
    </location>
</feature>